<dbReference type="InterPro" id="IPR016187">
    <property type="entry name" value="CTDL_fold"/>
</dbReference>
<feature type="chain" id="PRO_5045123719" description="C-type lectin domain-containing protein" evidence="2">
    <location>
        <begin position="20"/>
        <end position="204"/>
    </location>
</feature>
<feature type="domain" description="C-type lectin" evidence="3">
    <location>
        <begin position="59"/>
        <end position="178"/>
    </location>
</feature>
<evidence type="ECO:0000313" key="5">
    <source>
        <dbReference type="Proteomes" id="UP001162164"/>
    </source>
</evidence>
<dbReference type="CDD" id="cd00037">
    <property type="entry name" value="CLECT"/>
    <property type="match status" value="1"/>
</dbReference>
<protein>
    <recommendedName>
        <fullName evidence="3">C-type lectin domain-containing protein</fullName>
    </recommendedName>
</protein>
<comment type="caution">
    <text evidence="4">The sequence shown here is derived from an EMBL/GenBank/DDBJ whole genome shotgun (WGS) entry which is preliminary data.</text>
</comment>
<evidence type="ECO:0000256" key="1">
    <source>
        <dbReference type="ARBA" id="ARBA00023157"/>
    </source>
</evidence>
<dbReference type="PROSITE" id="PS50041">
    <property type="entry name" value="C_TYPE_LECTIN_2"/>
    <property type="match status" value="1"/>
</dbReference>
<name>A0ABQ9JBK8_9CUCU</name>
<gene>
    <name evidence="4" type="ORF">NQ317_001941</name>
</gene>
<proteinExistence type="predicted"/>
<dbReference type="PANTHER" id="PTHR22803">
    <property type="entry name" value="MANNOSE, PHOSPHOLIPASE, LECTIN RECEPTOR RELATED"/>
    <property type="match status" value="1"/>
</dbReference>
<evidence type="ECO:0000256" key="2">
    <source>
        <dbReference type="SAM" id="SignalP"/>
    </source>
</evidence>
<keyword evidence="1" id="KW-1015">Disulfide bond</keyword>
<organism evidence="4 5">
    <name type="scientific">Molorchus minor</name>
    <dbReference type="NCBI Taxonomy" id="1323400"/>
    <lineage>
        <taxon>Eukaryota</taxon>
        <taxon>Metazoa</taxon>
        <taxon>Ecdysozoa</taxon>
        <taxon>Arthropoda</taxon>
        <taxon>Hexapoda</taxon>
        <taxon>Insecta</taxon>
        <taxon>Pterygota</taxon>
        <taxon>Neoptera</taxon>
        <taxon>Endopterygota</taxon>
        <taxon>Coleoptera</taxon>
        <taxon>Polyphaga</taxon>
        <taxon>Cucujiformia</taxon>
        <taxon>Chrysomeloidea</taxon>
        <taxon>Cerambycidae</taxon>
        <taxon>Lamiinae</taxon>
        <taxon>Monochamini</taxon>
        <taxon>Molorchus</taxon>
    </lineage>
</organism>
<dbReference type="Pfam" id="PF00059">
    <property type="entry name" value="Lectin_C"/>
    <property type="match status" value="1"/>
</dbReference>
<dbReference type="EMBL" id="JAPWTJ010000831">
    <property type="protein sequence ID" value="KAJ8975401.1"/>
    <property type="molecule type" value="Genomic_DNA"/>
</dbReference>
<evidence type="ECO:0000313" key="4">
    <source>
        <dbReference type="EMBL" id="KAJ8975401.1"/>
    </source>
</evidence>
<keyword evidence="5" id="KW-1185">Reference proteome</keyword>
<dbReference type="PROSITE" id="PS00615">
    <property type="entry name" value="C_TYPE_LECTIN_1"/>
    <property type="match status" value="1"/>
</dbReference>
<dbReference type="Gene3D" id="3.10.100.10">
    <property type="entry name" value="Mannose-Binding Protein A, subunit A"/>
    <property type="match status" value="1"/>
</dbReference>
<keyword evidence="2" id="KW-0732">Signal</keyword>
<dbReference type="InterPro" id="IPR050111">
    <property type="entry name" value="C-type_lectin/snaclec_domain"/>
</dbReference>
<dbReference type="InterPro" id="IPR016186">
    <property type="entry name" value="C-type_lectin-like/link_sf"/>
</dbReference>
<accession>A0ABQ9JBK8</accession>
<dbReference type="InterPro" id="IPR001304">
    <property type="entry name" value="C-type_lectin-like"/>
</dbReference>
<dbReference type="Proteomes" id="UP001162164">
    <property type="component" value="Unassembled WGS sequence"/>
</dbReference>
<evidence type="ECO:0000259" key="3">
    <source>
        <dbReference type="PROSITE" id="PS50041"/>
    </source>
</evidence>
<dbReference type="InterPro" id="IPR018378">
    <property type="entry name" value="C-type_lectin_CS"/>
</dbReference>
<sequence length="204" mass="23487">MGMHVIFLIVVSLFAATLALENSNPFRVWLNKTGNNTDQATDPSWNNTDADPSFVLVHYGRKIYYIESILQANYFQAFQYCRYHGMQLLTISSQAETDFLKGQIEKLGKHTFWTSGSKLSDGTNWSWMSTGNHITYTNWHPGEPTMVNEDCIEIHIYDNGYLQWNDFVCSERINFICETFSTTNGFDLMTELNKTSTTLKLTTR</sequence>
<dbReference type="SUPFAM" id="SSF56436">
    <property type="entry name" value="C-type lectin-like"/>
    <property type="match status" value="1"/>
</dbReference>
<reference evidence="4" key="1">
    <citation type="journal article" date="2023" name="Insect Mol. Biol.">
        <title>Genome sequencing provides insights into the evolution of gene families encoding plant cell wall-degrading enzymes in longhorned beetles.</title>
        <authorList>
            <person name="Shin N.R."/>
            <person name="Okamura Y."/>
            <person name="Kirsch R."/>
            <person name="Pauchet Y."/>
        </authorList>
    </citation>
    <scope>NUCLEOTIDE SEQUENCE</scope>
    <source>
        <strain evidence="4">MMC_N1</strain>
    </source>
</reference>
<feature type="signal peptide" evidence="2">
    <location>
        <begin position="1"/>
        <end position="19"/>
    </location>
</feature>
<dbReference type="SMART" id="SM00034">
    <property type="entry name" value="CLECT"/>
    <property type="match status" value="1"/>
</dbReference>